<sequence>MACVGSGIYGVGIISNAHCNRPSYYLNKKALHHKLNNTTSQLLLLSKGKRRIRAAAEKESSSMATEIAGVKVINNPPESKLADLGVRSWPKWGCPPSKFPWTYSAKETCYLLKGKVRVYPDGSNQAVEIGAGDLVEFPKGMSCTWDVSEEVDKHYKFE</sequence>
<gene>
    <name evidence="2" type="ORF">CQW23_28040</name>
</gene>
<organism evidence="2 3">
    <name type="scientific">Capsicum baccatum</name>
    <name type="common">Peruvian pepper</name>
    <dbReference type="NCBI Taxonomy" id="33114"/>
    <lineage>
        <taxon>Eukaryota</taxon>
        <taxon>Viridiplantae</taxon>
        <taxon>Streptophyta</taxon>
        <taxon>Embryophyta</taxon>
        <taxon>Tracheophyta</taxon>
        <taxon>Spermatophyta</taxon>
        <taxon>Magnoliopsida</taxon>
        <taxon>eudicotyledons</taxon>
        <taxon>Gunneridae</taxon>
        <taxon>Pentapetalae</taxon>
        <taxon>asterids</taxon>
        <taxon>lamiids</taxon>
        <taxon>Solanales</taxon>
        <taxon>Solanaceae</taxon>
        <taxon>Solanoideae</taxon>
        <taxon>Capsiceae</taxon>
        <taxon>Capsicum</taxon>
    </lineage>
</organism>
<protein>
    <recommendedName>
        <fullName evidence="1">(S)-ureidoglycine aminohydrolase cupin domain-containing protein</fullName>
    </recommendedName>
</protein>
<proteinExistence type="predicted"/>
<evidence type="ECO:0000313" key="2">
    <source>
        <dbReference type="EMBL" id="PHT31703.1"/>
    </source>
</evidence>
<dbReference type="PANTHER" id="PTHR33271:SF22">
    <property type="entry name" value="OS04G0445200 PROTEIN"/>
    <property type="match status" value="1"/>
</dbReference>
<dbReference type="SUPFAM" id="SSF51182">
    <property type="entry name" value="RmlC-like cupins"/>
    <property type="match status" value="1"/>
</dbReference>
<dbReference type="InterPro" id="IPR011051">
    <property type="entry name" value="RmlC_Cupin_sf"/>
</dbReference>
<reference evidence="2 3" key="1">
    <citation type="journal article" date="2017" name="Genome Biol.">
        <title>New reference genome sequences of hot pepper reveal the massive evolution of plant disease-resistance genes by retroduplication.</title>
        <authorList>
            <person name="Kim S."/>
            <person name="Park J."/>
            <person name="Yeom S.I."/>
            <person name="Kim Y.M."/>
            <person name="Seo E."/>
            <person name="Kim K.T."/>
            <person name="Kim M.S."/>
            <person name="Lee J.M."/>
            <person name="Cheong K."/>
            <person name="Shin H.S."/>
            <person name="Kim S.B."/>
            <person name="Han K."/>
            <person name="Lee J."/>
            <person name="Park M."/>
            <person name="Lee H.A."/>
            <person name="Lee H.Y."/>
            <person name="Lee Y."/>
            <person name="Oh S."/>
            <person name="Lee J.H."/>
            <person name="Choi E."/>
            <person name="Choi E."/>
            <person name="Lee S.E."/>
            <person name="Jeon J."/>
            <person name="Kim H."/>
            <person name="Choi G."/>
            <person name="Song H."/>
            <person name="Lee J."/>
            <person name="Lee S.C."/>
            <person name="Kwon J.K."/>
            <person name="Lee H.Y."/>
            <person name="Koo N."/>
            <person name="Hong Y."/>
            <person name="Kim R.W."/>
            <person name="Kang W.H."/>
            <person name="Huh J.H."/>
            <person name="Kang B.C."/>
            <person name="Yang T.J."/>
            <person name="Lee Y.H."/>
            <person name="Bennetzen J.L."/>
            <person name="Choi D."/>
        </authorList>
    </citation>
    <scope>NUCLEOTIDE SEQUENCE [LARGE SCALE GENOMIC DNA]</scope>
    <source>
        <strain evidence="3">cv. PBC81</strain>
    </source>
</reference>
<evidence type="ECO:0000313" key="3">
    <source>
        <dbReference type="Proteomes" id="UP000224567"/>
    </source>
</evidence>
<dbReference type="InterPro" id="IPR008579">
    <property type="entry name" value="UGlyAH_Cupin_dom"/>
</dbReference>
<evidence type="ECO:0000259" key="1">
    <source>
        <dbReference type="Pfam" id="PF05899"/>
    </source>
</evidence>
<dbReference type="OrthoDB" id="10260542at2759"/>
<accession>A0A2G2VFF6</accession>
<comment type="caution">
    <text evidence="2">The sequence shown here is derived from an EMBL/GenBank/DDBJ whole genome shotgun (WGS) entry which is preliminary data.</text>
</comment>
<dbReference type="Proteomes" id="UP000224567">
    <property type="component" value="Unassembled WGS sequence"/>
</dbReference>
<dbReference type="AlphaFoldDB" id="A0A2G2VFF6"/>
<reference evidence="3" key="2">
    <citation type="journal article" date="2017" name="J. Anim. Genet.">
        <title>Multiple reference genome sequences of hot pepper reveal the massive evolution of plant disease resistance genes by retroduplication.</title>
        <authorList>
            <person name="Kim S."/>
            <person name="Park J."/>
            <person name="Yeom S.-I."/>
            <person name="Kim Y.-M."/>
            <person name="Seo E."/>
            <person name="Kim K.-T."/>
            <person name="Kim M.-S."/>
            <person name="Lee J.M."/>
            <person name="Cheong K."/>
            <person name="Shin H.-S."/>
            <person name="Kim S.-B."/>
            <person name="Han K."/>
            <person name="Lee J."/>
            <person name="Park M."/>
            <person name="Lee H.-A."/>
            <person name="Lee H.-Y."/>
            <person name="Lee Y."/>
            <person name="Oh S."/>
            <person name="Lee J.H."/>
            <person name="Choi E."/>
            <person name="Choi E."/>
            <person name="Lee S.E."/>
            <person name="Jeon J."/>
            <person name="Kim H."/>
            <person name="Choi G."/>
            <person name="Song H."/>
            <person name="Lee J."/>
            <person name="Lee S.-C."/>
            <person name="Kwon J.-K."/>
            <person name="Lee H.-Y."/>
            <person name="Koo N."/>
            <person name="Hong Y."/>
            <person name="Kim R.W."/>
            <person name="Kang W.-H."/>
            <person name="Huh J.H."/>
            <person name="Kang B.-C."/>
            <person name="Yang T.-J."/>
            <person name="Lee Y.-H."/>
            <person name="Bennetzen J.L."/>
            <person name="Choi D."/>
        </authorList>
    </citation>
    <scope>NUCLEOTIDE SEQUENCE [LARGE SCALE GENOMIC DNA]</scope>
    <source>
        <strain evidence="3">cv. PBC81</strain>
    </source>
</reference>
<name>A0A2G2VFF6_CAPBA</name>
<dbReference type="Pfam" id="PF05899">
    <property type="entry name" value="Cupin_3"/>
    <property type="match status" value="1"/>
</dbReference>
<feature type="domain" description="(S)-ureidoglycine aminohydrolase cupin" evidence="1">
    <location>
        <begin position="82"/>
        <end position="155"/>
    </location>
</feature>
<dbReference type="STRING" id="33114.A0A2G2VFF6"/>
<dbReference type="CDD" id="cd02227">
    <property type="entry name" value="cupin_TM1112-like"/>
    <property type="match status" value="1"/>
</dbReference>
<keyword evidence="3" id="KW-1185">Reference proteome</keyword>
<dbReference type="InterPro" id="IPR014710">
    <property type="entry name" value="RmlC-like_jellyroll"/>
</dbReference>
<dbReference type="Gene3D" id="2.60.120.10">
    <property type="entry name" value="Jelly Rolls"/>
    <property type="match status" value="1"/>
</dbReference>
<dbReference type="EMBL" id="MLFT02000012">
    <property type="protein sequence ID" value="PHT31703.1"/>
    <property type="molecule type" value="Genomic_DNA"/>
</dbReference>
<dbReference type="PANTHER" id="PTHR33271">
    <property type="entry name" value="OS04G0445200 PROTEIN"/>
    <property type="match status" value="1"/>
</dbReference>